<accession>A0A397JLQ9</accession>
<dbReference type="OrthoDB" id="10601067at2759"/>
<evidence type="ECO:0000313" key="2">
    <source>
        <dbReference type="Proteomes" id="UP000266861"/>
    </source>
</evidence>
<proteinExistence type="predicted"/>
<comment type="caution">
    <text evidence="1">The sequence shown here is derived from an EMBL/GenBank/DDBJ whole genome shotgun (WGS) entry which is preliminary data.</text>
</comment>
<dbReference type="AlphaFoldDB" id="A0A397JLQ9"/>
<evidence type="ECO:0000313" key="1">
    <source>
        <dbReference type="EMBL" id="RHZ88252.1"/>
    </source>
</evidence>
<dbReference type="EMBL" id="PQFF01000022">
    <property type="protein sequence ID" value="RHZ88252.1"/>
    <property type="molecule type" value="Genomic_DNA"/>
</dbReference>
<sequence>MVELWVTSLQELDYYKYDGRALDYIYEDRALKPWITVHDGRARAISIKIELSGFINEYRALELWIVVFMMVELWVESINIELWVNFIKGQSSCCIKPESHEMHFADDQLIPLTIAFCSQNLQYLQGICMKFLGYNLSALDKANRLYPVTQISALELDYYKYDGRALDYIYEDRALKPWITVHDGRARAISIKIELSGFINEYRALELWVNFIKVELWSRALKYIYEDRALDHFYDERALCYAMKIELWVISIKIELWSIFYNERAICYSYEDRALGRAWIIVYDSRAPGYIYECRALGQFIKSCVYSHEDKALGYIYKDRALNHIYDDRAPDRALDHFYDERAVCYSHEDKALGRALDRCFYDSRALGYIYKCRALGQFIKIELWSIFYNERALCYSYEDRALGCINEYRALDHIYDDRAPDRALDHFYDERAVCYSHEDKALGYIYKDRALDHIYDDRALELCVIVHEDRALGYINKDRALGCINEYRALDHIYDDRALGR</sequence>
<keyword evidence="2" id="KW-1185">Reference proteome</keyword>
<gene>
    <name evidence="1" type="ORF">Glove_24g44</name>
</gene>
<dbReference type="Proteomes" id="UP000266861">
    <property type="component" value="Unassembled WGS sequence"/>
</dbReference>
<organism evidence="1 2">
    <name type="scientific">Diversispora epigaea</name>
    <dbReference type="NCBI Taxonomy" id="1348612"/>
    <lineage>
        <taxon>Eukaryota</taxon>
        <taxon>Fungi</taxon>
        <taxon>Fungi incertae sedis</taxon>
        <taxon>Mucoromycota</taxon>
        <taxon>Glomeromycotina</taxon>
        <taxon>Glomeromycetes</taxon>
        <taxon>Diversisporales</taxon>
        <taxon>Diversisporaceae</taxon>
        <taxon>Diversispora</taxon>
    </lineage>
</organism>
<protein>
    <submittedName>
        <fullName evidence="1">Uncharacterized protein</fullName>
    </submittedName>
</protein>
<dbReference type="STRING" id="1348612.A0A397JLQ9"/>
<name>A0A397JLQ9_9GLOM</name>
<reference evidence="1 2" key="1">
    <citation type="submission" date="2018-08" db="EMBL/GenBank/DDBJ databases">
        <title>Genome and evolution of the arbuscular mycorrhizal fungus Diversispora epigaea (formerly Glomus versiforme) and its bacterial endosymbionts.</title>
        <authorList>
            <person name="Sun X."/>
            <person name="Fei Z."/>
            <person name="Harrison M."/>
        </authorList>
    </citation>
    <scope>NUCLEOTIDE SEQUENCE [LARGE SCALE GENOMIC DNA]</scope>
    <source>
        <strain evidence="1 2">IT104</strain>
    </source>
</reference>